<dbReference type="PRINTS" id="PR00081">
    <property type="entry name" value="GDHRDH"/>
</dbReference>
<gene>
    <name evidence="3" type="ORF">HNP49_003457</name>
</gene>
<dbReference type="Gene3D" id="3.40.50.720">
    <property type="entry name" value="NAD(P)-binding Rossmann-like Domain"/>
    <property type="match status" value="1"/>
</dbReference>
<dbReference type="PROSITE" id="PS00061">
    <property type="entry name" value="ADH_SHORT"/>
    <property type="match status" value="1"/>
</dbReference>
<dbReference type="PANTHER" id="PTHR44196:SF1">
    <property type="entry name" value="DEHYDROGENASE_REDUCTASE SDR FAMILY MEMBER 7B"/>
    <property type="match status" value="1"/>
</dbReference>
<dbReference type="SUPFAM" id="SSF51735">
    <property type="entry name" value="NAD(P)-binding Rossmann-fold domains"/>
    <property type="match status" value="1"/>
</dbReference>
<keyword evidence="2" id="KW-0560">Oxidoreductase</keyword>
<evidence type="ECO:0000256" key="2">
    <source>
        <dbReference type="ARBA" id="ARBA00023002"/>
    </source>
</evidence>
<dbReference type="InterPro" id="IPR020904">
    <property type="entry name" value="Sc_DH/Rdtase_CS"/>
</dbReference>
<dbReference type="EMBL" id="JACHLL010000007">
    <property type="protein sequence ID" value="MBB6343259.1"/>
    <property type="molecule type" value="Genomic_DNA"/>
</dbReference>
<comment type="caution">
    <text evidence="3">The sequence shown here is derived from an EMBL/GenBank/DDBJ whole genome shotgun (WGS) entry which is preliminary data.</text>
</comment>
<dbReference type="Pfam" id="PF00106">
    <property type="entry name" value="adh_short"/>
    <property type="match status" value="1"/>
</dbReference>
<accession>A0A7X0BY94</accession>
<comment type="similarity">
    <text evidence="1">Belongs to the short-chain dehydrogenases/reductases (SDR) family.</text>
</comment>
<dbReference type="GO" id="GO:0016020">
    <property type="term" value="C:membrane"/>
    <property type="evidence" value="ECO:0007669"/>
    <property type="project" value="TreeGrafter"/>
</dbReference>
<evidence type="ECO:0000313" key="4">
    <source>
        <dbReference type="Proteomes" id="UP000557193"/>
    </source>
</evidence>
<dbReference type="RefSeq" id="WP_184685348.1">
    <property type="nucleotide sequence ID" value="NZ_JACHLL010000007.1"/>
</dbReference>
<sequence>MNAPRPNADSQRIWLTGASSGIGFALAEELLGAGHHLALSARRSGPLQQLSERFPGQVLLAPGDLGDASQVEAIGERIRLHWGALDMAILNAGTCEYVEAADFQAAMVERVLRANLLSAAYCIEAALPLLRAGQQPQLVAVGSSVTYFPLPRAEAYGASKAGLRYMMDSLRIDLAHEGIDVTLISPGFVDTPLTAQNDFPMPLRWPVSKAARHIARRLPARPVEIAFPTPFIAGLLLLAHLPRRLQLAIGKRLARPATPTPVSPKDEQP</sequence>
<dbReference type="InterPro" id="IPR036291">
    <property type="entry name" value="NAD(P)-bd_dom_sf"/>
</dbReference>
<evidence type="ECO:0000256" key="1">
    <source>
        <dbReference type="ARBA" id="ARBA00006484"/>
    </source>
</evidence>
<dbReference type="GO" id="GO:0016491">
    <property type="term" value="F:oxidoreductase activity"/>
    <property type="evidence" value="ECO:0007669"/>
    <property type="project" value="UniProtKB-KW"/>
</dbReference>
<dbReference type="Proteomes" id="UP000557193">
    <property type="component" value="Unassembled WGS sequence"/>
</dbReference>
<dbReference type="AlphaFoldDB" id="A0A7X0BY94"/>
<proteinExistence type="inferred from homology"/>
<organism evidence="3 4">
    <name type="scientific">Pseudomonas fluvialis</name>
    <dbReference type="NCBI Taxonomy" id="1793966"/>
    <lineage>
        <taxon>Bacteria</taxon>
        <taxon>Pseudomonadati</taxon>
        <taxon>Pseudomonadota</taxon>
        <taxon>Gammaproteobacteria</taxon>
        <taxon>Pseudomonadales</taxon>
        <taxon>Pseudomonadaceae</taxon>
        <taxon>Pseudomonas</taxon>
    </lineage>
</organism>
<dbReference type="InterPro" id="IPR002347">
    <property type="entry name" value="SDR_fam"/>
</dbReference>
<reference evidence="3 4" key="1">
    <citation type="submission" date="2020-08" db="EMBL/GenBank/DDBJ databases">
        <title>Functional genomics of gut bacteria from endangered species of beetles.</title>
        <authorList>
            <person name="Carlos-Shanley C."/>
        </authorList>
    </citation>
    <scope>NUCLEOTIDE SEQUENCE [LARGE SCALE GENOMIC DNA]</scope>
    <source>
        <strain evidence="3 4">S00202</strain>
    </source>
</reference>
<dbReference type="PANTHER" id="PTHR44196">
    <property type="entry name" value="DEHYDROGENASE/REDUCTASE SDR FAMILY MEMBER 7B"/>
    <property type="match status" value="1"/>
</dbReference>
<name>A0A7X0BY94_9PSED</name>
<protein>
    <submittedName>
        <fullName evidence="3">NAD(P)-dependent dehydrogenase (Short-subunit alcohol dehydrogenase family)</fullName>
    </submittedName>
</protein>
<evidence type="ECO:0000313" key="3">
    <source>
        <dbReference type="EMBL" id="MBB6343259.1"/>
    </source>
</evidence>
<keyword evidence="4" id="KW-1185">Reference proteome</keyword>